<feature type="non-terminal residue" evidence="1">
    <location>
        <position position="236"/>
    </location>
</feature>
<accession>A0ABY2MXM6</accession>
<comment type="caution">
    <text evidence="1">The sequence shown here is derived from an EMBL/GenBank/DDBJ whole genome shotgun (WGS) entry which is preliminary data.</text>
</comment>
<evidence type="ECO:0000313" key="2">
    <source>
        <dbReference type="Proteomes" id="UP000298057"/>
    </source>
</evidence>
<organism evidence="1 2">
    <name type="scientific">Leptospira selangorensis</name>
    <dbReference type="NCBI Taxonomy" id="2484982"/>
    <lineage>
        <taxon>Bacteria</taxon>
        <taxon>Pseudomonadati</taxon>
        <taxon>Spirochaetota</taxon>
        <taxon>Spirochaetia</taxon>
        <taxon>Leptospirales</taxon>
        <taxon>Leptospiraceae</taxon>
        <taxon>Leptospira</taxon>
    </lineage>
</organism>
<keyword evidence="2" id="KW-1185">Reference proteome</keyword>
<protein>
    <submittedName>
        <fullName evidence="1">Uncharacterized protein</fullName>
    </submittedName>
</protein>
<sequence>MAKNLTKEEQLQKGLEVLLLGREWYLKEKSKNQHNELLNVGDLYTRLDEIHQIDASPEAWKNGDLEIKEEDPEKKTSEQEVFRKRFSNYLNEVEKQFQVSIFFQSKTCNLEETDLSKIFAMSAMILKSYAHSTSDDALQIVLKNWNDKIALPTFLIAVRYAIKFNFVLEFQYKKLMSFRSESRRVYPRDITLIDGNLGLIAYDTRDKLTKSFLLSRIQKPKLFNLFWKAVTASIGP</sequence>
<proteinExistence type="predicted"/>
<name>A0ABY2MXM6_9LEPT</name>
<dbReference type="Proteomes" id="UP000298057">
    <property type="component" value="Unassembled WGS sequence"/>
</dbReference>
<dbReference type="EMBL" id="RQGU01000162">
    <property type="protein sequence ID" value="TGM11081.1"/>
    <property type="molecule type" value="Genomic_DNA"/>
</dbReference>
<reference evidence="2" key="1">
    <citation type="journal article" date="2019" name="PLoS Negl. Trop. Dis.">
        <title>Revisiting the worldwide diversity of Leptospira species in the environment.</title>
        <authorList>
            <person name="Vincent A.T."/>
            <person name="Schiettekatte O."/>
            <person name="Bourhy P."/>
            <person name="Veyrier F.J."/>
            <person name="Picardeau M."/>
        </authorList>
    </citation>
    <scope>NUCLEOTIDE SEQUENCE [LARGE SCALE GENOMIC DNA]</scope>
    <source>
        <strain evidence="2">201702406</strain>
    </source>
</reference>
<dbReference type="PROSITE" id="PS52050">
    <property type="entry name" value="WYL"/>
    <property type="match status" value="1"/>
</dbReference>
<evidence type="ECO:0000313" key="1">
    <source>
        <dbReference type="EMBL" id="TGM11081.1"/>
    </source>
</evidence>
<gene>
    <name evidence="1" type="ORF">EHQ82_21310</name>
</gene>
<dbReference type="RefSeq" id="WP_135629313.1">
    <property type="nucleotide sequence ID" value="NZ_RQGU01000162.1"/>
</dbReference>